<keyword evidence="2" id="KW-0723">Serine/threonine-protein kinase</keyword>
<evidence type="ECO:0000313" key="13">
    <source>
        <dbReference type="Proteomes" id="UP000548476"/>
    </source>
</evidence>
<comment type="catalytic activity">
    <reaction evidence="7">
        <text>L-threonyl-[protein] + ATP = O-phospho-L-threonyl-[protein] + ADP + H(+)</text>
        <dbReference type="Rhea" id="RHEA:46608"/>
        <dbReference type="Rhea" id="RHEA-COMP:11060"/>
        <dbReference type="Rhea" id="RHEA-COMP:11605"/>
        <dbReference type="ChEBI" id="CHEBI:15378"/>
        <dbReference type="ChEBI" id="CHEBI:30013"/>
        <dbReference type="ChEBI" id="CHEBI:30616"/>
        <dbReference type="ChEBI" id="CHEBI:61977"/>
        <dbReference type="ChEBI" id="CHEBI:456216"/>
        <dbReference type="EC" id="2.7.11.1"/>
    </reaction>
</comment>
<dbReference type="FunFam" id="3.30.200.20:FF:000035">
    <property type="entry name" value="Serine/threonine protein kinase Stk1"/>
    <property type="match status" value="1"/>
</dbReference>
<accession>A0A841FJG6</accession>
<gene>
    <name evidence="12" type="ORF">HNR73_001552</name>
</gene>
<dbReference type="CDD" id="cd14014">
    <property type="entry name" value="STKc_PknB_like"/>
    <property type="match status" value="1"/>
</dbReference>
<dbReference type="InterPro" id="IPR011009">
    <property type="entry name" value="Kinase-like_dom_sf"/>
</dbReference>
<evidence type="ECO:0000256" key="5">
    <source>
        <dbReference type="ARBA" id="ARBA00022777"/>
    </source>
</evidence>
<evidence type="ECO:0000256" key="2">
    <source>
        <dbReference type="ARBA" id="ARBA00022527"/>
    </source>
</evidence>
<organism evidence="12 13">
    <name type="scientific">Phytomonospora endophytica</name>
    <dbReference type="NCBI Taxonomy" id="714109"/>
    <lineage>
        <taxon>Bacteria</taxon>
        <taxon>Bacillati</taxon>
        <taxon>Actinomycetota</taxon>
        <taxon>Actinomycetes</taxon>
        <taxon>Micromonosporales</taxon>
        <taxon>Micromonosporaceae</taxon>
        <taxon>Phytomonospora</taxon>
    </lineage>
</organism>
<dbReference type="EMBL" id="JACHGT010000003">
    <property type="protein sequence ID" value="MBB6033702.1"/>
    <property type="molecule type" value="Genomic_DNA"/>
</dbReference>
<dbReference type="Gene3D" id="3.30.200.20">
    <property type="entry name" value="Phosphorylase Kinase, domain 1"/>
    <property type="match status" value="1"/>
</dbReference>
<feature type="domain" description="PASTA" evidence="11">
    <location>
        <begin position="361"/>
        <end position="423"/>
    </location>
</feature>
<dbReference type="SMART" id="SM00740">
    <property type="entry name" value="PASTA"/>
    <property type="match status" value="4"/>
</dbReference>
<evidence type="ECO:0000259" key="10">
    <source>
        <dbReference type="PROSITE" id="PS50011"/>
    </source>
</evidence>
<dbReference type="Gene3D" id="3.30.10.20">
    <property type="match status" value="4"/>
</dbReference>
<keyword evidence="4" id="KW-0547">Nucleotide-binding</keyword>
<comment type="catalytic activity">
    <reaction evidence="8">
        <text>L-seryl-[protein] + ATP = O-phospho-L-seryl-[protein] + ADP + H(+)</text>
        <dbReference type="Rhea" id="RHEA:17989"/>
        <dbReference type="Rhea" id="RHEA-COMP:9863"/>
        <dbReference type="Rhea" id="RHEA-COMP:11604"/>
        <dbReference type="ChEBI" id="CHEBI:15378"/>
        <dbReference type="ChEBI" id="CHEBI:29999"/>
        <dbReference type="ChEBI" id="CHEBI:30616"/>
        <dbReference type="ChEBI" id="CHEBI:83421"/>
        <dbReference type="ChEBI" id="CHEBI:456216"/>
        <dbReference type="EC" id="2.7.11.1"/>
    </reaction>
</comment>
<dbReference type="PANTHER" id="PTHR43289:SF34">
    <property type="entry name" value="SERINE_THREONINE-PROTEIN KINASE YBDM-RELATED"/>
    <property type="match status" value="1"/>
</dbReference>
<dbReference type="PROSITE" id="PS50011">
    <property type="entry name" value="PROTEIN_KINASE_DOM"/>
    <property type="match status" value="1"/>
</dbReference>
<keyword evidence="9" id="KW-0472">Membrane</keyword>
<dbReference type="Proteomes" id="UP000548476">
    <property type="component" value="Unassembled WGS sequence"/>
</dbReference>
<evidence type="ECO:0000259" key="11">
    <source>
        <dbReference type="PROSITE" id="PS51178"/>
    </source>
</evidence>
<dbReference type="Pfam" id="PF03793">
    <property type="entry name" value="PASTA"/>
    <property type="match status" value="4"/>
</dbReference>
<dbReference type="PROSITE" id="PS00108">
    <property type="entry name" value="PROTEIN_KINASE_ST"/>
    <property type="match status" value="1"/>
</dbReference>
<dbReference type="InterPro" id="IPR005543">
    <property type="entry name" value="PASTA_dom"/>
</dbReference>
<protein>
    <recommendedName>
        <fullName evidence="1">non-specific serine/threonine protein kinase</fullName>
        <ecNumber evidence="1">2.7.11.1</ecNumber>
    </recommendedName>
</protein>
<dbReference type="PROSITE" id="PS51178">
    <property type="entry name" value="PASTA"/>
    <property type="match status" value="4"/>
</dbReference>
<dbReference type="SMART" id="SM00220">
    <property type="entry name" value="S_TKc"/>
    <property type="match status" value="1"/>
</dbReference>
<dbReference type="InterPro" id="IPR000719">
    <property type="entry name" value="Prot_kinase_dom"/>
</dbReference>
<keyword evidence="9" id="KW-0812">Transmembrane</keyword>
<dbReference type="SUPFAM" id="SSF56112">
    <property type="entry name" value="Protein kinase-like (PK-like)"/>
    <property type="match status" value="1"/>
</dbReference>
<sequence length="620" mass="66060">MDTTVTDPLIGAALEGRYRVTERVATGGMATVYRAVDERLDRVVAVKIIQRSQADDPGFLARFEREAKIIARLSHANVVGVYDTGSHDGLPYLVMEFVAGRTLRDVLNEHERLPVRHSVRIAARLLEALSAAHRIGLVHRDVKPENVLLAETGAVKVADFGLARIVEAESDPEEDGGQLLATVAYVPPELVADGLADARSDVYSAGIVLFELLTGVVPFDGPDAAEVAGRHVHEDVPAPSTLVDGIPPELDALVVAATRRDRAARPADATEFAARLAELPEPAAAPVARKPQRKTTILPTEPVFQGRSATPAPPAPRAPSRVLTRLRNVPRRTLLALGAVALAMLLVGVTAWWFSAGRYEQTPSLLSMTADEAETLAADKGFTVRFDGGGFSENIPKDTVLGQNPMPGEKILDGEPITLTLSLGPERYVIPALAGTEGVAAVDQLSGMHLQVGVVNGYDDTVPEGQVVSVTPAPGTEVRRDSKVELVVSMGPAPVKVPKVLGLKADDGRAQIEALGLTVTIVETYDDHVQPGEIFAQDPAPDAGVGTNTMVTLTVSKGPEPVALPDVTGKPFEEARSELQRLGFEVDRFDLPLGDDTVWDMSPDGNSTQPKGATITLYTY</sequence>
<name>A0A841FJG6_9ACTN</name>
<dbReference type="AlphaFoldDB" id="A0A841FJG6"/>
<dbReference type="GO" id="GO:0004674">
    <property type="term" value="F:protein serine/threonine kinase activity"/>
    <property type="evidence" value="ECO:0007669"/>
    <property type="project" value="UniProtKB-KW"/>
</dbReference>
<feature type="domain" description="Protein kinase" evidence="10">
    <location>
        <begin position="18"/>
        <end position="279"/>
    </location>
</feature>
<reference evidence="12 13" key="1">
    <citation type="submission" date="2020-08" db="EMBL/GenBank/DDBJ databases">
        <title>Genomic Encyclopedia of Type Strains, Phase IV (KMG-IV): sequencing the most valuable type-strain genomes for metagenomic binning, comparative biology and taxonomic classification.</title>
        <authorList>
            <person name="Goeker M."/>
        </authorList>
    </citation>
    <scope>NUCLEOTIDE SEQUENCE [LARGE SCALE GENOMIC DNA]</scope>
    <source>
        <strain evidence="12 13">YIM 65646</strain>
    </source>
</reference>
<dbReference type="PANTHER" id="PTHR43289">
    <property type="entry name" value="MITOGEN-ACTIVATED PROTEIN KINASE KINASE KINASE 20-RELATED"/>
    <property type="match status" value="1"/>
</dbReference>
<evidence type="ECO:0000256" key="6">
    <source>
        <dbReference type="ARBA" id="ARBA00022840"/>
    </source>
</evidence>
<dbReference type="Pfam" id="PF00069">
    <property type="entry name" value="Pkinase"/>
    <property type="match status" value="1"/>
</dbReference>
<dbReference type="InterPro" id="IPR008271">
    <property type="entry name" value="Ser/Thr_kinase_AS"/>
</dbReference>
<keyword evidence="5 12" id="KW-0418">Kinase</keyword>
<dbReference type="Gene3D" id="1.10.510.10">
    <property type="entry name" value="Transferase(Phosphotransferase) domain 1"/>
    <property type="match status" value="1"/>
</dbReference>
<dbReference type="RefSeq" id="WP_184786584.1">
    <property type="nucleotide sequence ID" value="NZ_BONT01000013.1"/>
</dbReference>
<dbReference type="CDD" id="cd06577">
    <property type="entry name" value="PASTA_pknB"/>
    <property type="match status" value="4"/>
</dbReference>
<evidence type="ECO:0000256" key="7">
    <source>
        <dbReference type="ARBA" id="ARBA00047899"/>
    </source>
</evidence>
<dbReference type="GO" id="GO:0045717">
    <property type="term" value="P:negative regulation of fatty acid biosynthetic process"/>
    <property type="evidence" value="ECO:0007669"/>
    <property type="project" value="UniProtKB-ARBA"/>
</dbReference>
<keyword evidence="3 12" id="KW-0808">Transferase</keyword>
<feature type="transmembrane region" description="Helical" evidence="9">
    <location>
        <begin position="334"/>
        <end position="354"/>
    </location>
</feature>
<evidence type="ECO:0000256" key="8">
    <source>
        <dbReference type="ARBA" id="ARBA00048679"/>
    </source>
</evidence>
<feature type="domain" description="PASTA" evidence="11">
    <location>
        <begin position="424"/>
        <end position="490"/>
    </location>
</feature>
<evidence type="ECO:0000256" key="9">
    <source>
        <dbReference type="SAM" id="Phobius"/>
    </source>
</evidence>
<proteinExistence type="predicted"/>
<feature type="domain" description="PASTA" evidence="11">
    <location>
        <begin position="491"/>
        <end position="557"/>
    </location>
</feature>
<dbReference type="FunFam" id="1.10.510.10:FF:000021">
    <property type="entry name" value="Serine/threonine protein kinase"/>
    <property type="match status" value="1"/>
</dbReference>
<evidence type="ECO:0000256" key="4">
    <source>
        <dbReference type="ARBA" id="ARBA00022741"/>
    </source>
</evidence>
<evidence type="ECO:0000313" key="12">
    <source>
        <dbReference type="EMBL" id="MBB6033702.1"/>
    </source>
</evidence>
<dbReference type="EC" id="2.7.11.1" evidence="1"/>
<keyword evidence="13" id="KW-1185">Reference proteome</keyword>
<keyword evidence="9" id="KW-1133">Transmembrane helix</keyword>
<evidence type="ECO:0000256" key="3">
    <source>
        <dbReference type="ARBA" id="ARBA00022679"/>
    </source>
</evidence>
<dbReference type="GO" id="GO:0005524">
    <property type="term" value="F:ATP binding"/>
    <property type="evidence" value="ECO:0007669"/>
    <property type="project" value="UniProtKB-KW"/>
</dbReference>
<comment type="caution">
    <text evidence="12">The sequence shown here is derived from an EMBL/GenBank/DDBJ whole genome shotgun (WGS) entry which is preliminary data.</text>
</comment>
<keyword evidence="6" id="KW-0067">ATP-binding</keyword>
<evidence type="ECO:0000256" key="1">
    <source>
        <dbReference type="ARBA" id="ARBA00012513"/>
    </source>
</evidence>
<feature type="domain" description="PASTA" evidence="11">
    <location>
        <begin position="558"/>
        <end position="620"/>
    </location>
</feature>